<keyword evidence="2" id="KW-0812">Transmembrane</keyword>
<feature type="transmembrane region" description="Helical" evidence="2">
    <location>
        <begin position="179"/>
        <end position="201"/>
    </location>
</feature>
<evidence type="ECO:0000256" key="1">
    <source>
        <dbReference type="ARBA" id="ARBA00007362"/>
    </source>
</evidence>
<dbReference type="PANTHER" id="PTHR22911">
    <property type="entry name" value="ACYL-MALONYL CONDENSING ENZYME-RELATED"/>
    <property type="match status" value="1"/>
</dbReference>
<reference evidence="6 7" key="1">
    <citation type="submission" date="2019-04" db="EMBL/GenBank/DDBJ databases">
        <title>Genome sequencing of Clostridium botulinum Groups I-IV and Clostridium butyricum.</title>
        <authorList>
            <person name="Brunt J."/>
            <person name="Van Vliet A.H.M."/>
            <person name="Stringer S.C."/>
            <person name="Carter A.T."/>
            <person name="Peck M.W."/>
        </authorList>
    </citation>
    <scope>NUCLEOTIDE SEQUENCE [LARGE SCALE GENOMIC DNA]</scope>
    <source>
        <strain evidence="4 7">1605</strain>
        <strain evidence="5 6">CB-K-33E</strain>
    </source>
</reference>
<feature type="transmembrane region" description="Helical" evidence="2">
    <location>
        <begin position="306"/>
        <end position="324"/>
    </location>
</feature>
<evidence type="ECO:0000313" key="7">
    <source>
        <dbReference type="Proteomes" id="UP000476820"/>
    </source>
</evidence>
<feature type="transmembrane region" description="Helical" evidence="2">
    <location>
        <begin position="121"/>
        <end position="142"/>
    </location>
</feature>
<evidence type="ECO:0000313" key="4">
    <source>
        <dbReference type="EMBL" id="NFF89211.1"/>
    </source>
</evidence>
<accession>A0A0M1M2N5</accession>
<sequence length="333" mass="35994">MDNKNFKKGLMFGILVGLAWGLDGVLMGRLGGNSIFTDKTFALSRGISEISFEFSPLVTAFFHEGFCFIWVALVLLFNKQLKHMFYLLFKTKKGKAAAIAALVGSPVGMSAYLLGIKYATAPYASSISVIYPGVGAILSYLILKEKLSVRAVLGISVSLLGSFMLGFNPGDVPATFLKGVLFAIVAVLGWALEGVIIGFAMKHIKDEDHIKATPQQFLGLRYFISMISYAVIVLPLIKGYPLAGYIVQSGLVLKYAGIAILGAITYLAWYKAVDLIGAAMGTALNSTAALWTIIFSALLFRNKITGSLLLWGCVIVIGVFIFAIDPKSFKKKK</sequence>
<keyword evidence="2" id="KW-1133">Transmembrane helix</keyword>
<gene>
    <name evidence="4" type="ORF">FC774_15260</name>
    <name evidence="5" type="ORF">FDB51_14615</name>
</gene>
<dbReference type="SUPFAM" id="SSF103481">
    <property type="entry name" value="Multidrug resistance efflux transporter EmrE"/>
    <property type="match status" value="2"/>
</dbReference>
<dbReference type="OrthoDB" id="5604143at2"/>
<feature type="transmembrane region" description="Helical" evidence="2">
    <location>
        <begin position="222"/>
        <end position="240"/>
    </location>
</feature>
<evidence type="ECO:0000313" key="5">
    <source>
        <dbReference type="EMBL" id="NFN36327.1"/>
    </source>
</evidence>
<proteinExistence type="inferred from homology"/>
<dbReference type="AlphaFoldDB" id="A0A0M1M2N5"/>
<dbReference type="InterPro" id="IPR000620">
    <property type="entry name" value="EamA_dom"/>
</dbReference>
<feature type="transmembrane region" description="Helical" evidence="2">
    <location>
        <begin position="97"/>
        <end position="115"/>
    </location>
</feature>
<evidence type="ECO:0000259" key="3">
    <source>
        <dbReference type="Pfam" id="PF00892"/>
    </source>
</evidence>
<evidence type="ECO:0000313" key="6">
    <source>
        <dbReference type="Proteomes" id="UP000473681"/>
    </source>
</evidence>
<dbReference type="Proteomes" id="UP000473681">
    <property type="component" value="Unassembled WGS sequence"/>
</dbReference>
<feature type="transmembrane region" description="Helical" evidence="2">
    <location>
        <begin position="252"/>
        <end position="270"/>
    </location>
</feature>
<feature type="transmembrane region" description="Helical" evidence="2">
    <location>
        <begin position="56"/>
        <end position="77"/>
    </location>
</feature>
<keyword evidence="2" id="KW-0472">Membrane</keyword>
<feature type="transmembrane region" description="Helical" evidence="2">
    <location>
        <begin position="12"/>
        <end position="36"/>
    </location>
</feature>
<feature type="domain" description="EamA" evidence="3">
    <location>
        <begin position="10"/>
        <end position="165"/>
    </location>
</feature>
<dbReference type="InterPro" id="IPR037185">
    <property type="entry name" value="EmrE-like"/>
</dbReference>
<dbReference type="RefSeq" id="WP_053341747.1">
    <property type="nucleotide sequence ID" value="NZ_LFPA01000147.1"/>
</dbReference>
<organism evidence="4 7">
    <name type="scientific">Clostridium botulinum</name>
    <dbReference type="NCBI Taxonomy" id="1491"/>
    <lineage>
        <taxon>Bacteria</taxon>
        <taxon>Bacillati</taxon>
        <taxon>Bacillota</taxon>
        <taxon>Clostridia</taxon>
        <taxon>Eubacteriales</taxon>
        <taxon>Clostridiaceae</taxon>
        <taxon>Clostridium</taxon>
    </lineage>
</organism>
<feature type="domain" description="EamA" evidence="3">
    <location>
        <begin position="178"/>
        <end position="322"/>
    </location>
</feature>
<dbReference type="PANTHER" id="PTHR22911:SF137">
    <property type="entry name" value="SOLUTE CARRIER FAMILY 35 MEMBER G2-RELATED"/>
    <property type="match status" value="1"/>
</dbReference>
<evidence type="ECO:0000256" key="2">
    <source>
        <dbReference type="SAM" id="Phobius"/>
    </source>
</evidence>
<name>A0A0M1M2N5_CLOBO</name>
<protein>
    <submittedName>
        <fullName evidence="4">DMT family transporter</fullName>
    </submittedName>
</protein>
<feature type="transmembrane region" description="Helical" evidence="2">
    <location>
        <begin position="282"/>
        <end position="300"/>
    </location>
</feature>
<dbReference type="Pfam" id="PF00892">
    <property type="entry name" value="EamA"/>
    <property type="match status" value="2"/>
</dbReference>
<comment type="caution">
    <text evidence="4">The sequence shown here is derived from an EMBL/GenBank/DDBJ whole genome shotgun (WGS) entry which is preliminary data.</text>
</comment>
<dbReference type="EMBL" id="SWVK01000022">
    <property type="protein sequence ID" value="NFN36327.1"/>
    <property type="molecule type" value="Genomic_DNA"/>
</dbReference>
<feature type="transmembrane region" description="Helical" evidence="2">
    <location>
        <begin position="149"/>
        <end position="167"/>
    </location>
</feature>
<dbReference type="Proteomes" id="UP000476820">
    <property type="component" value="Unassembled WGS sequence"/>
</dbReference>
<dbReference type="GO" id="GO:0016020">
    <property type="term" value="C:membrane"/>
    <property type="evidence" value="ECO:0007669"/>
    <property type="project" value="InterPro"/>
</dbReference>
<comment type="similarity">
    <text evidence="1">Belongs to the EamA transporter family.</text>
</comment>
<dbReference type="EMBL" id="SWOV01000055">
    <property type="protein sequence ID" value="NFF89211.1"/>
    <property type="molecule type" value="Genomic_DNA"/>
</dbReference>